<sequence>KAFILCIVTGLMSRVHEKIREADEICYVDASASFEPLNTSITLLYTSCIAGALLLGLLITSDELEMTIENEINLLKLILPKHAFFGRGCDIGPQNVVTDDSASERNALKLCWPQSNLLLCTIHILQAFWHWLYNSKHDIIFARTKAYNSVQRRLYRFAHRHPSHMEIAKRFLCPSWEDVDKDSICELANSDDYLVPSTRKETGLIYNINSAIGTCDCPIGMSGAPCKHQGAVAMKYHIRIINFLPSFTPNDRMTFSYIASGLHVKDCSFYASLRTKPALIENNTTKDNDNIDPNAITIANNMDKEFSEPDDQEVDFDGSSLNDFLQEIEDDYKTCGTQLRAAFDKFAERYKAAKSRSIVQPESVKRRRTNIKQRTNADKENDYQEIPK</sequence>
<dbReference type="EMBL" id="CAJVQB010085165">
    <property type="protein sequence ID" value="CAG8846850.1"/>
    <property type="molecule type" value="Genomic_DNA"/>
</dbReference>
<proteinExistence type="predicted"/>
<protein>
    <submittedName>
        <fullName evidence="4">31479_t:CDS:1</fullName>
    </submittedName>
</protein>
<dbReference type="InterPro" id="IPR007527">
    <property type="entry name" value="Znf_SWIM"/>
</dbReference>
<name>A0ABN7X3M8_GIGMA</name>
<accession>A0ABN7X3M8</accession>
<keyword evidence="1" id="KW-0862">Zinc</keyword>
<reference evidence="4 5" key="1">
    <citation type="submission" date="2021-06" db="EMBL/GenBank/DDBJ databases">
        <authorList>
            <person name="Kallberg Y."/>
            <person name="Tangrot J."/>
            <person name="Rosling A."/>
        </authorList>
    </citation>
    <scope>NUCLEOTIDE SEQUENCE [LARGE SCALE GENOMIC DNA]</scope>
    <source>
        <strain evidence="4 5">120-4 pot B 10/14</strain>
    </source>
</reference>
<dbReference type="PANTHER" id="PTHR35385:SF2">
    <property type="entry name" value="PROTEIN B, PUTATIVE-RELATED"/>
    <property type="match status" value="1"/>
</dbReference>
<dbReference type="Proteomes" id="UP000789901">
    <property type="component" value="Unassembled WGS sequence"/>
</dbReference>
<feature type="domain" description="SWIM-type" evidence="3">
    <location>
        <begin position="206"/>
        <end position="237"/>
    </location>
</feature>
<gene>
    <name evidence="4" type="ORF">GMARGA_LOCUS38373</name>
</gene>
<evidence type="ECO:0000259" key="3">
    <source>
        <dbReference type="PROSITE" id="PS50966"/>
    </source>
</evidence>
<comment type="caution">
    <text evidence="4">The sequence shown here is derived from an EMBL/GenBank/DDBJ whole genome shotgun (WGS) entry which is preliminary data.</text>
</comment>
<dbReference type="PANTHER" id="PTHR35385">
    <property type="entry name" value="PROTEIN B, PUTATIVE-RELATED-RELATED"/>
    <property type="match status" value="1"/>
</dbReference>
<dbReference type="PROSITE" id="PS50966">
    <property type="entry name" value="ZF_SWIM"/>
    <property type="match status" value="1"/>
</dbReference>
<evidence type="ECO:0000313" key="5">
    <source>
        <dbReference type="Proteomes" id="UP000789901"/>
    </source>
</evidence>
<evidence type="ECO:0000256" key="2">
    <source>
        <dbReference type="SAM" id="MobiDB-lite"/>
    </source>
</evidence>
<keyword evidence="1" id="KW-0479">Metal-binding</keyword>
<feature type="compositionally biased region" description="Basic and acidic residues" evidence="2">
    <location>
        <begin position="375"/>
        <end position="388"/>
    </location>
</feature>
<evidence type="ECO:0000256" key="1">
    <source>
        <dbReference type="PROSITE-ProRule" id="PRU00325"/>
    </source>
</evidence>
<feature type="non-terminal residue" evidence="4">
    <location>
        <position position="388"/>
    </location>
</feature>
<feature type="region of interest" description="Disordered" evidence="2">
    <location>
        <begin position="354"/>
        <end position="388"/>
    </location>
</feature>
<organism evidence="4 5">
    <name type="scientific">Gigaspora margarita</name>
    <dbReference type="NCBI Taxonomy" id="4874"/>
    <lineage>
        <taxon>Eukaryota</taxon>
        <taxon>Fungi</taxon>
        <taxon>Fungi incertae sedis</taxon>
        <taxon>Mucoromycota</taxon>
        <taxon>Glomeromycotina</taxon>
        <taxon>Glomeromycetes</taxon>
        <taxon>Diversisporales</taxon>
        <taxon>Gigasporaceae</taxon>
        <taxon>Gigaspora</taxon>
    </lineage>
</organism>
<feature type="non-terminal residue" evidence="4">
    <location>
        <position position="1"/>
    </location>
</feature>
<evidence type="ECO:0000313" key="4">
    <source>
        <dbReference type="EMBL" id="CAG8846850.1"/>
    </source>
</evidence>
<keyword evidence="1" id="KW-0863">Zinc-finger</keyword>
<keyword evidence="5" id="KW-1185">Reference proteome</keyword>